<feature type="transmembrane region" description="Helical" evidence="12">
    <location>
        <begin position="536"/>
        <end position="565"/>
    </location>
</feature>
<feature type="transmembrane region" description="Helical" evidence="12">
    <location>
        <begin position="433"/>
        <end position="452"/>
    </location>
</feature>
<comment type="subcellular location">
    <subcellularLocation>
        <location evidence="1">Membrane</location>
        <topology evidence="1">Multi-pass membrane protein</topology>
    </subcellularLocation>
</comment>
<evidence type="ECO:0000256" key="11">
    <source>
        <dbReference type="SAM" id="MobiDB-lite"/>
    </source>
</evidence>
<evidence type="ECO:0000256" key="3">
    <source>
        <dbReference type="ARBA" id="ARBA00022448"/>
    </source>
</evidence>
<feature type="transmembrane region" description="Helical" evidence="12">
    <location>
        <begin position="310"/>
        <end position="327"/>
    </location>
</feature>
<feature type="transmembrane region" description="Helical" evidence="12">
    <location>
        <begin position="1052"/>
        <end position="1076"/>
    </location>
</feature>
<comment type="similarity">
    <text evidence="2">Belongs to the ABC transporter superfamily. ABCC family. Conjugate transporter (TC 3.A.1.208) subfamily.</text>
</comment>
<dbReference type="SMART" id="SM00382">
    <property type="entry name" value="AAA"/>
    <property type="match status" value="2"/>
</dbReference>
<feature type="transmembrane region" description="Helical" evidence="12">
    <location>
        <begin position="277"/>
        <end position="298"/>
    </location>
</feature>
<evidence type="ECO:0000259" key="14">
    <source>
        <dbReference type="PROSITE" id="PS50929"/>
    </source>
</evidence>
<sequence length="1646" mass="182697">MAFHHTSASVAVSIACLTIVAVLSTPAAGQLITRLRGRKKQYAQLSERYEDKDGVATEESEQAYSDLIPRLILILISTVACAVALATAILTTTRSYLPLSLEQWLQFATWLLVLFQTATIYVTPAPTRRYRLGIFSSFSALSIAIAVAVENISLWQAKSSPLPRNIHVTFSVILFVAGISLTLASLCIPRRPDVYWNEKIVDRENTVSLLSKSTFSWAGPILNFAAKNKGLDYDDLHEIDYENRSRELNREFEAVGRKDKLWKTIFWSRKWTFIQQWILQATCSITDFLPQIVLYFVLKTLEQRDEGKDVAFTSWLLVIGLGLAITFSNWIEAWMFFITFMKIGVPIYEQLSAVVFGKAIRRKDVKGTGKKQEGAETVGGALNGGAVVNEGAGQKGEDRAPEEDEDADFQKSKQSTINLVGVDSKRIADFATFNYIFLGSAIKLIFAISFLSKLIGPIPLLAGLAAPALITPINIIAAKRYATAQDDLMKYRDQKMAVVTEALQGIRQIKFSALERNWYDKILETRRRELKTQWQVFVYDTTLISIWIFGPVMLAAISLTTYVLIYKQLTASVAFTTISVFEAIEMTLAIIPEMITDLLDAIVSANRVQEYLDAPERIETTKPGEAVTFKNTTIAWPSDDPENEDNQFTLRNLNLAFPKKELSVISGRTGSGKSLLLASVIGEAEILDGELIVPKPPPSAERYDAQANRKNWVIESSIAFVAQIPWIENATIRDNILFGLPLDNDRYQKVLSACALTKDLEMLQDGELTDIGANGINLSGGQKWRVSFARALYSRAGILVLDDIFSAVDAHVGRQLFEQALTGELGQGRTRILVTHHVALCLPRTNYSVLLSNGTVEVEGRTDELRRSGKLKSILAQDIDEQRKEEDLIVETPQNLSLAIDDGGGLQRLLTNQSRRSRRKSALSEPGDSLRRRQSRASMSEVKPNGDPPKKFTEEEKRETGAIKYRIYAAYIKASGGPSYWLGILAIFAMWVAVYLARSYWISVWTRSYRTESDHVFQLSFVQQGLGSAYHRIQSQLSSAAIDRHLRYYLGVYLGISLAAWLIGTVRYFCVFVLSIRASKILFERLAFVILRAPLRWLDTVPVGRVLNRFTSDFNMLDSRISMDLAFMLHNMMHVLSVVIAGLFVSPFMIVFAVALLSISMYYALRYLAGAREVKRLESNAKSPVFEQFGSVLMGIGTIRAFDKSDAYLEKMYARIDKHCRAYWHLWLFNRWMGWRLNMVGAIFAAITAALIVSITTIDSSLAGFALSFALGLSEGVIWFLRQYSNVELDMNATERIVEYSNITIEDQGGVDAPAAWPTEGNLEVNDLVVSYAPDLPPVLHGLTFSVARNQRVGVVGRTGAGKSSLTLALFRFLEARSGSIHIDGVDISKIKLYDLRSRLAIIPQDPVLFSGTVRSNLDPFDQQTDEELREALARVHLIPSASLTTSGAASGSATPLPPNLHPSESATDHAAAPAQGAPSDTNRNIFRSLSSKISEGGLNLSQGQRQLLCLARAIVSRPKIMVLDEATSAVDMETDALIQRSIREEFTDSTLIVIAHRLSTIADFDRILVLGEGKVLEYDSPAALMRREAGVFREMVEMSGERGELEKIIGITTQEGEGSDKGNSNEGKTTGGGGGDGEDERGWGI</sequence>
<feature type="transmembrane region" description="Helical" evidence="12">
    <location>
        <begin position="980"/>
        <end position="1001"/>
    </location>
</feature>
<dbReference type="FunFam" id="3.40.50.300:FF:000825">
    <property type="entry name" value="ABC bile acid transporter"/>
    <property type="match status" value="1"/>
</dbReference>
<evidence type="ECO:0000256" key="5">
    <source>
        <dbReference type="ARBA" id="ARBA00022737"/>
    </source>
</evidence>
<dbReference type="PANTHER" id="PTHR24223:SF456">
    <property type="entry name" value="MULTIDRUG RESISTANCE-ASSOCIATED PROTEIN LETHAL(2)03659"/>
    <property type="match status" value="1"/>
</dbReference>
<evidence type="ECO:0000256" key="8">
    <source>
        <dbReference type="ARBA" id="ARBA00022989"/>
    </source>
</evidence>
<evidence type="ECO:0000256" key="4">
    <source>
        <dbReference type="ARBA" id="ARBA00022692"/>
    </source>
</evidence>
<evidence type="ECO:0000256" key="10">
    <source>
        <dbReference type="ARBA" id="ARBA00023180"/>
    </source>
</evidence>
<dbReference type="Pfam" id="PF00005">
    <property type="entry name" value="ABC_tran"/>
    <property type="match status" value="2"/>
</dbReference>
<accession>A0A0D2GIM2</accession>
<evidence type="ECO:0000256" key="9">
    <source>
        <dbReference type="ARBA" id="ARBA00023136"/>
    </source>
</evidence>
<evidence type="ECO:0000256" key="12">
    <source>
        <dbReference type="SAM" id="Phobius"/>
    </source>
</evidence>
<dbReference type="InterPro" id="IPR003593">
    <property type="entry name" value="AAA+_ATPase"/>
</dbReference>
<evidence type="ECO:0000256" key="6">
    <source>
        <dbReference type="ARBA" id="ARBA00022741"/>
    </source>
</evidence>
<dbReference type="GO" id="GO:0005737">
    <property type="term" value="C:cytoplasm"/>
    <property type="evidence" value="ECO:0007669"/>
    <property type="project" value="UniProtKB-ARBA"/>
</dbReference>
<evidence type="ECO:0000313" key="15">
    <source>
        <dbReference type="EMBL" id="KIW72199.1"/>
    </source>
</evidence>
<feature type="transmembrane region" description="Helical" evidence="12">
    <location>
        <begin position="1237"/>
        <end position="1256"/>
    </location>
</feature>
<dbReference type="PROSITE" id="PS00211">
    <property type="entry name" value="ABC_TRANSPORTER_1"/>
    <property type="match status" value="1"/>
</dbReference>
<dbReference type="CDD" id="cd03250">
    <property type="entry name" value="ABCC_MRP_domain1"/>
    <property type="match status" value="1"/>
</dbReference>
<feature type="domain" description="ABC transporter" evidence="13">
    <location>
        <begin position="1323"/>
        <end position="1598"/>
    </location>
</feature>
<keyword evidence="3" id="KW-0813">Transport</keyword>
<keyword evidence="16" id="KW-1185">Reference proteome</keyword>
<dbReference type="SUPFAM" id="SSF52540">
    <property type="entry name" value="P-loop containing nucleoside triphosphate hydrolases"/>
    <property type="match status" value="2"/>
</dbReference>
<feature type="region of interest" description="Disordered" evidence="11">
    <location>
        <begin position="1613"/>
        <end position="1646"/>
    </location>
</feature>
<keyword evidence="8 12" id="KW-1133">Transmembrane helix</keyword>
<protein>
    <submittedName>
        <fullName evidence="15">Uncharacterized protein</fullName>
    </submittedName>
</protein>
<feature type="region of interest" description="Disordered" evidence="11">
    <location>
        <begin position="371"/>
        <end position="411"/>
    </location>
</feature>
<keyword evidence="5" id="KW-0677">Repeat</keyword>
<dbReference type="FunFam" id="1.20.1560.10:FF:000013">
    <property type="entry name" value="ABC transporter C family member 2"/>
    <property type="match status" value="1"/>
</dbReference>
<keyword evidence="9 12" id="KW-0472">Membrane</keyword>
<dbReference type="Proteomes" id="UP000054266">
    <property type="component" value="Unassembled WGS sequence"/>
</dbReference>
<dbReference type="GO" id="GO:0005524">
    <property type="term" value="F:ATP binding"/>
    <property type="evidence" value="ECO:0007669"/>
    <property type="project" value="UniProtKB-KW"/>
</dbReference>
<feature type="compositionally biased region" description="Low complexity" evidence="11">
    <location>
        <begin position="378"/>
        <end position="392"/>
    </location>
</feature>
<keyword evidence="10" id="KW-0325">Glycoprotein</keyword>
<keyword evidence="6" id="KW-0547">Nucleotide-binding</keyword>
<dbReference type="InterPro" id="IPR036640">
    <property type="entry name" value="ABC1_TM_sf"/>
</dbReference>
<dbReference type="GO" id="GO:0140359">
    <property type="term" value="F:ABC-type transporter activity"/>
    <property type="evidence" value="ECO:0007669"/>
    <property type="project" value="InterPro"/>
</dbReference>
<dbReference type="EMBL" id="KN846956">
    <property type="protein sequence ID" value="KIW72199.1"/>
    <property type="molecule type" value="Genomic_DNA"/>
</dbReference>
<name>A0A0D2GIM2_9EURO</name>
<feature type="transmembrane region" description="Helical" evidence="12">
    <location>
        <begin position="134"/>
        <end position="154"/>
    </location>
</feature>
<dbReference type="GO" id="GO:0016887">
    <property type="term" value="F:ATP hydrolysis activity"/>
    <property type="evidence" value="ECO:0007669"/>
    <property type="project" value="InterPro"/>
</dbReference>
<evidence type="ECO:0000313" key="16">
    <source>
        <dbReference type="Proteomes" id="UP000054266"/>
    </source>
</evidence>
<evidence type="ECO:0000256" key="2">
    <source>
        <dbReference type="ARBA" id="ARBA00009726"/>
    </source>
</evidence>
<feature type="transmembrane region" description="Helical" evidence="12">
    <location>
        <begin position="71"/>
        <end position="92"/>
    </location>
</feature>
<reference evidence="15 16" key="1">
    <citation type="submission" date="2015-01" db="EMBL/GenBank/DDBJ databases">
        <title>The Genome Sequence of Capronia semiimmersa CBS27337.</title>
        <authorList>
            <consortium name="The Broad Institute Genomics Platform"/>
            <person name="Cuomo C."/>
            <person name="de Hoog S."/>
            <person name="Gorbushina A."/>
            <person name="Stielow B."/>
            <person name="Teixiera M."/>
            <person name="Abouelleil A."/>
            <person name="Chapman S.B."/>
            <person name="Priest M."/>
            <person name="Young S.K."/>
            <person name="Wortman J."/>
            <person name="Nusbaum C."/>
            <person name="Birren B."/>
        </authorList>
    </citation>
    <scope>NUCLEOTIDE SEQUENCE [LARGE SCALE GENOMIC DNA]</scope>
    <source>
        <strain evidence="15 16">CBS 27337</strain>
    </source>
</reference>
<dbReference type="PROSITE" id="PS50929">
    <property type="entry name" value="ABC_TM1F"/>
    <property type="match status" value="2"/>
</dbReference>
<dbReference type="HOGENOM" id="CLU_000604_27_6_1"/>
<dbReference type="PANTHER" id="PTHR24223">
    <property type="entry name" value="ATP-BINDING CASSETTE SUB-FAMILY C"/>
    <property type="match status" value="1"/>
</dbReference>
<proteinExistence type="inferred from homology"/>
<dbReference type="CDD" id="cd18604">
    <property type="entry name" value="ABC_6TM_VMR1_D2_like"/>
    <property type="match status" value="1"/>
</dbReference>
<dbReference type="PROSITE" id="PS50893">
    <property type="entry name" value="ABC_TRANSPORTER_2"/>
    <property type="match status" value="2"/>
</dbReference>
<gene>
    <name evidence="15" type="ORF">PV04_00411</name>
</gene>
<dbReference type="InterPro" id="IPR017871">
    <property type="entry name" value="ABC_transporter-like_CS"/>
</dbReference>
<dbReference type="STRING" id="5601.A0A0D2GIM2"/>
<dbReference type="Gene3D" id="1.20.1560.10">
    <property type="entry name" value="ABC transporter type 1, transmembrane domain"/>
    <property type="match status" value="2"/>
</dbReference>
<keyword evidence="4 12" id="KW-0812">Transmembrane</keyword>
<evidence type="ECO:0000259" key="13">
    <source>
        <dbReference type="PROSITE" id="PS50893"/>
    </source>
</evidence>
<dbReference type="InterPro" id="IPR011527">
    <property type="entry name" value="ABC1_TM_dom"/>
</dbReference>
<dbReference type="InterPro" id="IPR050173">
    <property type="entry name" value="ABC_transporter_C-like"/>
</dbReference>
<dbReference type="CDD" id="cd03244">
    <property type="entry name" value="ABCC_MRP_domain2"/>
    <property type="match status" value="1"/>
</dbReference>
<organism evidence="15 16">
    <name type="scientific">Phialophora macrospora</name>
    <dbReference type="NCBI Taxonomy" id="1851006"/>
    <lineage>
        <taxon>Eukaryota</taxon>
        <taxon>Fungi</taxon>
        <taxon>Dikarya</taxon>
        <taxon>Ascomycota</taxon>
        <taxon>Pezizomycotina</taxon>
        <taxon>Eurotiomycetes</taxon>
        <taxon>Chaetothyriomycetidae</taxon>
        <taxon>Chaetothyriales</taxon>
        <taxon>Herpotrichiellaceae</taxon>
        <taxon>Phialophora</taxon>
    </lineage>
</organism>
<feature type="region of interest" description="Disordered" evidence="11">
    <location>
        <begin position="914"/>
        <end position="956"/>
    </location>
</feature>
<feature type="domain" description="ABC transporter" evidence="13">
    <location>
        <begin position="627"/>
        <end position="878"/>
    </location>
</feature>
<dbReference type="GO" id="GO:0016020">
    <property type="term" value="C:membrane"/>
    <property type="evidence" value="ECO:0007669"/>
    <property type="project" value="UniProtKB-SubCell"/>
</dbReference>
<dbReference type="Pfam" id="PF00664">
    <property type="entry name" value="ABC_membrane"/>
    <property type="match status" value="2"/>
</dbReference>
<feature type="transmembrane region" description="Helical" evidence="12">
    <location>
        <begin position="166"/>
        <end position="188"/>
    </location>
</feature>
<dbReference type="Gene3D" id="3.40.50.300">
    <property type="entry name" value="P-loop containing nucleotide triphosphate hydrolases"/>
    <property type="match status" value="2"/>
</dbReference>
<feature type="region of interest" description="Disordered" evidence="11">
    <location>
        <begin position="1446"/>
        <end position="1484"/>
    </location>
</feature>
<feature type="transmembrane region" description="Helical" evidence="12">
    <location>
        <begin position="333"/>
        <end position="356"/>
    </location>
</feature>
<feature type="transmembrane region" description="Helical" evidence="12">
    <location>
        <begin position="12"/>
        <end position="32"/>
    </location>
</feature>
<feature type="transmembrane region" description="Helical" evidence="12">
    <location>
        <begin position="104"/>
        <end position="122"/>
    </location>
</feature>
<dbReference type="InterPro" id="IPR003439">
    <property type="entry name" value="ABC_transporter-like_ATP-bd"/>
</dbReference>
<feature type="domain" description="ABC transmembrane type-1" evidence="14">
    <location>
        <begin position="982"/>
        <end position="1289"/>
    </location>
</feature>
<dbReference type="SUPFAM" id="SSF90123">
    <property type="entry name" value="ABC transporter transmembrane region"/>
    <property type="match status" value="2"/>
</dbReference>
<evidence type="ECO:0000256" key="1">
    <source>
        <dbReference type="ARBA" id="ARBA00004141"/>
    </source>
</evidence>
<feature type="transmembrane region" description="Helical" evidence="12">
    <location>
        <begin position="209"/>
        <end position="226"/>
    </location>
</feature>
<feature type="domain" description="ABC transmembrane type-1" evidence="14">
    <location>
        <begin position="417"/>
        <end position="600"/>
    </location>
</feature>
<feature type="transmembrane region" description="Helical" evidence="12">
    <location>
        <begin position="458"/>
        <end position="482"/>
    </location>
</feature>
<dbReference type="CDD" id="cd18596">
    <property type="entry name" value="ABC_6TM_VMR1_D1_like"/>
    <property type="match status" value="1"/>
</dbReference>
<feature type="compositionally biased region" description="Low complexity" evidence="11">
    <location>
        <begin position="1446"/>
        <end position="1455"/>
    </location>
</feature>
<dbReference type="InterPro" id="IPR027417">
    <property type="entry name" value="P-loop_NTPase"/>
</dbReference>
<evidence type="ECO:0000256" key="7">
    <source>
        <dbReference type="ARBA" id="ARBA00022840"/>
    </source>
</evidence>
<keyword evidence="7" id="KW-0067">ATP-binding</keyword>